<comment type="caution">
    <text evidence="4">The sequence shown here is derived from an EMBL/GenBank/DDBJ whole genome shotgun (WGS) entry which is preliminary data.</text>
</comment>
<dbReference type="Proteomes" id="UP000285864">
    <property type="component" value="Unassembled WGS sequence"/>
</dbReference>
<dbReference type="EMBL" id="DYXD01000123">
    <property type="protein sequence ID" value="HJF07651.1"/>
    <property type="molecule type" value="Genomic_DNA"/>
</dbReference>
<gene>
    <name evidence="4" type="ORF">DWY20_07225</name>
    <name evidence="3" type="ORF">K8U81_05595</name>
</gene>
<feature type="domain" description="DUF3108" evidence="2">
    <location>
        <begin position="25"/>
        <end position="229"/>
    </location>
</feature>
<feature type="signal peptide" evidence="1">
    <location>
        <begin position="1"/>
        <end position="19"/>
    </location>
</feature>
<dbReference type="AlphaFoldDB" id="A0A412GP83"/>
<protein>
    <recommendedName>
        <fullName evidence="2">DUF3108 domain-containing protein</fullName>
    </recommendedName>
</protein>
<dbReference type="RefSeq" id="WP_118484190.1">
    <property type="nucleotide sequence ID" value="NZ_CALUHW010000050.1"/>
</dbReference>
<dbReference type="EMBL" id="QRUU01000025">
    <property type="protein sequence ID" value="RGR96680.1"/>
    <property type="molecule type" value="Genomic_DNA"/>
</dbReference>
<evidence type="ECO:0000256" key="1">
    <source>
        <dbReference type="SAM" id="SignalP"/>
    </source>
</evidence>
<evidence type="ECO:0000313" key="4">
    <source>
        <dbReference type="EMBL" id="RGR96680.1"/>
    </source>
</evidence>
<dbReference type="Proteomes" id="UP000718012">
    <property type="component" value="Unassembled WGS sequence"/>
</dbReference>
<sequence>MKKMLLAIVALLACHTMQAQYFCTTQGTELHYVNYDEAGQSLSNETVTVYNVVKNASGESAQYLAKIVTNKTKNNTSYTLYNWNYDGNVTTCQEDLMYGPYIKSDSDPAKYDSKARQAMAEELKLKGDNSFTIKKHASAGESIPDRTYSLISNMLKNEINISGAAYMGEEKVSTTAGKFDCIKISYLKRTKIVLKTETVRVTEWYAEGIGLVKSESYNTKGEPDGKTILVKIVK</sequence>
<keyword evidence="5" id="KW-1185">Reference proteome</keyword>
<accession>A0A412GP83</accession>
<evidence type="ECO:0000313" key="3">
    <source>
        <dbReference type="EMBL" id="HJF07651.1"/>
    </source>
</evidence>
<organism evidence="4 5">
    <name type="scientific">Phocaeicola coprocola</name>
    <dbReference type="NCBI Taxonomy" id="310298"/>
    <lineage>
        <taxon>Bacteria</taxon>
        <taxon>Pseudomonadati</taxon>
        <taxon>Bacteroidota</taxon>
        <taxon>Bacteroidia</taxon>
        <taxon>Bacteroidales</taxon>
        <taxon>Bacteroidaceae</taxon>
        <taxon>Phocaeicola</taxon>
    </lineage>
</organism>
<reference evidence="3" key="3">
    <citation type="submission" date="2021-09" db="EMBL/GenBank/DDBJ databases">
        <authorList>
            <person name="Gilroy R."/>
        </authorList>
    </citation>
    <scope>NUCLEOTIDE SEQUENCE</scope>
    <source>
        <strain evidence="3">CHK165-8395</strain>
    </source>
</reference>
<feature type="chain" id="PRO_5042367773" description="DUF3108 domain-containing protein" evidence="1">
    <location>
        <begin position="20"/>
        <end position="234"/>
    </location>
</feature>
<dbReference type="Gene3D" id="2.40.360.20">
    <property type="match status" value="1"/>
</dbReference>
<proteinExistence type="predicted"/>
<dbReference type="Pfam" id="PF21347">
    <property type="entry name" value="DUF3108_like"/>
    <property type="match status" value="1"/>
</dbReference>
<reference evidence="4 5" key="1">
    <citation type="submission" date="2018-08" db="EMBL/GenBank/DDBJ databases">
        <title>A genome reference for cultivated species of the human gut microbiota.</title>
        <authorList>
            <person name="Zou Y."/>
            <person name="Xue W."/>
            <person name="Luo G."/>
        </authorList>
    </citation>
    <scope>NUCLEOTIDE SEQUENCE [LARGE SCALE GENOMIC DNA]</scope>
    <source>
        <strain evidence="4 5">AF24-2</strain>
    </source>
</reference>
<keyword evidence="1" id="KW-0732">Signal</keyword>
<name>A0A412GP83_9BACT</name>
<reference evidence="3" key="2">
    <citation type="journal article" date="2021" name="PeerJ">
        <title>Extensive microbial diversity within the chicken gut microbiome revealed by metagenomics and culture.</title>
        <authorList>
            <person name="Gilroy R."/>
            <person name="Ravi A."/>
            <person name="Getino M."/>
            <person name="Pursley I."/>
            <person name="Horton D.L."/>
            <person name="Alikhan N.F."/>
            <person name="Baker D."/>
            <person name="Gharbi K."/>
            <person name="Hall N."/>
            <person name="Watson M."/>
            <person name="Adriaenssens E.M."/>
            <person name="Foster-Nyarko E."/>
            <person name="Jarju S."/>
            <person name="Secka A."/>
            <person name="Antonio M."/>
            <person name="Oren A."/>
            <person name="Chaudhuri R.R."/>
            <person name="La Ragione R."/>
            <person name="Hildebrand F."/>
            <person name="Pallen M.J."/>
        </authorList>
    </citation>
    <scope>NUCLEOTIDE SEQUENCE</scope>
    <source>
        <strain evidence="3">CHK165-8395</strain>
    </source>
</reference>
<dbReference type="InterPro" id="IPR049279">
    <property type="entry name" value="DUF3108-like"/>
</dbReference>
<evidence type="ECO:0000259" key="2">
    <source>
        <dbReference type="Pfam" id="PF21347"/>
    </source>
</evidence>
<evidence type="ECO:0000313" key="5">
    <source>
        <dbReference type="Proteomes" id="UP000285864"/>
    </source>
</evidence>